<dbReference type="Proteomes" id="UP000229081">
    <property type="component" value="Chromosome"/>
</dbReference>
<gene>
    <name evidence="6" type="ORF">CVN68_00505</name>
</gene>
<name>A0A2K8M9U0_9SPHN</name>
<dbReference type="GO" id="GO:0043565">
    <property type="term" value="F:sequence-specific DNA binding"/>
    <property type="evidence" value="ECO:0007669"/>
    <property type="project" value="TreeGrafter"/>
</dbReference>
<dbReference type="PANTHER" id="PTHR30537:SF71">
    <property type="entry name" value="TRANSCRIPTIONAL REGULATORY PROTEIN"/>
    <property type="match status" value="1"/>
</dbReference>
<dbReference type="OrthoDB" id="9786526at2"/>
<evidence type="ECO:0000256" key="2">
    <source>
        <dbReference type="ARBA" id="ARBA00023015"/>
    </source>
</evidence>
<reference evidence="6 7" key="1">
    <citation type="submission" date="2017-11" db="EMBL/GenBank/DDBJ databases">
        <title>Complete genome sequence of Sphingomonas sp. Strain Cra20, a psychrotolerant potential plant growth promoting rhizobacteria.</title>
        <authorList>
            <person name="Luo Y."/>
        </authorList>
    </citation>
    <scope>NUCLEOTIDE SEQUENCE [LARGE SCALE GENOMIC DNA]</scope>
    <source>
        <strain evidence="6 7">Cra20</strain>
    </source>
</reference>
<evidence type="ECO:0000256" key="4">
    <source>
        <dbReference type="ARBA" id="ARBA00023163"/>
    </source>
</evidence>
<dbReference type="FunFam" id="1.10.10.10:FF:000001">
    <property type="entry name" value="LysR family transcriptional regulator"/>
    <property type="match status" value="1"/>
</dbReference>
<dbReference type="GO" id="GO:0003700">
    <property type="term" value="F:DNA-binding transcription factor activity"/>
    <property type="evidence" value="ECO:0007669"/>
    <property type="project" value="InterPro"/>
</dbReference>
<dbReference type="InterPro" id="IPR036388">
    <property type="entry name" value="WH-like_DNA-bd_sf"/>
</dbReference>
<dbReference type="InterPro" id="IPR005119">
    <property type="entry name" value="LysR_subst-bd"/>
</dbReference>
<dbReference type="Gene3D" id="3.40.190.290">
    <property type="match status" value="1"/>
</dbReference>
<evidence type="ECO:0000256" key="1">
    <source>
        <dbReference type="ARBA" id="ARBA00009437"/>
    </source>
</evidence>
<accession>A0A2K8M9U0</accession>
<dbReference type="SUPFAM" id="SSF46785">
    <property type="entry name" value="Winged helix' DNA-binding domain"/>
    <property type="match status" value="1"/>
</dbReference>
<evidence type="ECO:0000256" key="3">
    <source>
        <dbReference type="ARBA" id="ARBA00023125"/>
    </source>
</evidence>
<dbReference type="EMBL" id="CP024923">
    <property type="protein sequence ID" value="ATY30658.1"/>
    <property type="molecule type" value="Genomic_DNA"/>
</dbReference>
<proteinExistence type="inferred from homology"/>
<dbReference type="Gene3D" id="1.10.10.10">
    <property type="entry name" value="Winged helix-like DNA-binding domain superfamily/Winged helix DNA-binding domain"/>
    <property type="match status" value="1"/>
</dbReference>
<dbReference type="GO" id="GO:0006351">
    <property type="term" value="P:DNA-templated transcription"/>
    <property type="evidence" value="ECO:0007669"/>
    <property type="project" value="TreeGrafter"/>
</dbReference>
<evidence type="ECO:0000259" key="5">
    <source>
        <dbReference type="PROSITE" id="PS50931"/>
    </source>
</evidence>
<evidence type="ECO:0000313" key="7">
    <source>
        <dbReference type="Proteomes" id="UP000229081"/>
    </source>
</evidence>
<dbReference type="PANTHER" id="PTHR30537">
    <property type="entry name" value="HTH-TYPE TRANSCRIPTIONAL REGULATOR"/>
    <property type="match status" value="1"/>
</dbReference>
<comment type="similarity">
    <text evidence="1">Belongs to the LysR transcriptional regulatory family.</text>
</comment>
<evidence type="ECO:0000313" key="6">
    <source>
        <dbReference type="EMBL" id="ATY30658.1"/>
    </source>
</evidence>
<dbReference type="InterPro" id="IPR000847">
    <property type="entry name" value="LysR_HTH_N"/>
</dbReference>
<dbReference type="SUPFAM" id="SSF53850">
    <property type="entry name" value="Periplasmic binding protein-like II"/>
    <property type="match status" value="1"/>
</dbReference>
<dbReference type="RefSeq" id="WP_100280473.1">
    <property type="nucleotide sequence ID" value="NZ_CP024923.1"/>
</dbReference>
<dbReference type="AlphaFoldDB" id="A0A2K8M9U0"/>
<keyword evidence="4" id="KW-0804">Transcription</keyword>
<keyword evidence="2" id="KW-0805">Transcription regulation</keyword>
<dbReference type="Pfam" id="PF00126">
    <property type="entry name" value="HTH_1"/>
    <property type="match status" value="1"/>
</dbReference>
<sequence>MNSKMAGGADRARALALFVVVVEQGSFSAAGRVLDLSPSAVSRAIDRIEARLGVRLLLRSTRALSLTAEGQAYLQSARRILADLDDAEHQIADQGAPRGRLRISAALSHGRLCVVPLLGEFAALYPHILIDIALTDTLVNVAAGQADVAIRFGPLADSMLTARKLGETGRVIVASPDHLAAHGTPQMPEDLHRFNCLNFNFRRAEPVWPFRRDGRDFALSVKGSIEANNGETLGQLAAGGVGIARVGSFSVAAEIASGQLVPILESFNPGDVEQIHAVFVGGASIPARVRAFVDFLAARLR</sequence>
<organism evidence="6 7">
    <name type="scientific">Sphingomonas psychrotolerans</name>
    <dbReference type="NCBI Taxonomy" id="1327635"/>
    <lineage>
        <taxon>Bacteria</taxon>
        <taxon>Pseudomonadati</taxon>
        <taxon>Pseudomonadota</taxon>
        <taxon>Alphaproteobacteria</taxon>
        <taxon>Sphingomonadales</taxon>
        <taxon>Sphingomonadaceae</taxon>
        <taxon>Sphingomonas</taxon>
    </lineage>
</organism>
<dbReference type="InterPro" id="IPR058163">
    <property type="entry name" value="LysR-type_TF_proteobact-type"/>
</dbReference>
<protein>
    <submittedName>
        <fullName evidence="6">LysR family transcriptional regulator</fullName>
    </submittedName>
</protein>
<dbReference type="Pfam" id="PF03466">
    <property type="entry name" value="LysR_substrate"/>
    <property type="match status" value="1"/>
</dbReference>
<dbReference type="InterPro" id="IPR036390">
    <property type="entry name" value="WH_DNA-bd_sf"/>
</dbReference>
<feature type="domain" description="HTH lysR-type" evidence="5">
    <location>
        <begin position="10"/>
        <end position="67"/>
    </location>
</feature>
<keyword evidence="3" id="KW-0238">DNA-binding</keyword>
<dbReference type="KEGG" id="sphc:CVN68_00505"/>
<dbReference type="PROSITE" id="PS50931">
    <property type="entry name" value="HTH_LYSR"/>
    <property type="match status" value="1"/>
</dbReference>
<keyword evidence="7" id="KW-1185">Reference proteome</keyword>